<dbReference type="PANTHER" id="PTHR42701:SF1">
    <property type="entry name" value="IMIDAZOLE GLYCEROL PHOSPHATE SYNTHASE SUBUNIT HISH"/>
    <property type="match status" value="1"/>
</dbReference>
<name>A0A0W1A3K0_9GAMM</name>
<keyword evidence="4 11" id="KW-0028">Amino-acid biosynthesis</keyword>
<dbReference type="InterPro" id="IPR010139">
    <property type="entry name" value="Imidazole-glycPsynth_HisH"/>
</dbReference>
<dbReference type="InterPro" id="IPR029062">
    <property type="entry name" value="Class_I_gatase-like"/>
</dbReference>
<evidence type="ECO:0000256" key="3">
    <source>
        <dbReference type="ARBA" id="ARBA00022490"/>
    </source>
</evidence>
<gene>
    <name evidence="11 14" type="primary">hisH</name>
    <name evidence="14" type="ORF">Lwor_2414</name>
</gene>
<dbReference type="STRING" id="45076.Lwor_2414"/>
<evidence type="ECO:0000259" key="13">
    <source>
        <dbReference type="Pfam" id="PF00117"/>
    </source>
</evidence>
<dbReference type="RefSeq" id="WP_058494173.1">
    <property type="nucleotide sequence ID" value="NZ_CBCRUR010000025.1"/>
</dbReference>
<keyword evidence="15" id="KW-1185">Reference proteome</keyword>
<dbReference type="Pfam" id="PF00117">
    <property type="entry name" value="GATase"/>
    <property type="match status" value="1"/>
</dbReference>
<evidence type="ECO:0000256" key="8">
    <source>
        <dbReference type="ARBA" id="ARBA00023239"/>
    </source>
</evidence>
<dbReference type="GO" id="GO:0000107">
    <property type="term" value="F:imidazoleglycerol-phosphate synthase activity"/>
    <property type="evidence" value="ECO:0007669"/>
    <property type="project" value="UniProtKB-UniRule"/>
</dbReference>
<comment type="catalytic activity">
    <reaction evidence="9 11">
        <text>5-[(5-phospho-1-deoxy-D-ribulos-1-ylimino)methylamino]-1-(5-phospho-beta-D-ribosyl)imidazole-4-carboxamide + L-glutamine = D-erythro-1-(imidazol-4-yl)glycerol 3-phosphate + 5-amino-1-(5-phospho-beta-D-ribosyl)imidazole-4-carboxamide + L-glutamate + H(+)</text>
        <dbReference type="Rhea" id="RHEA:24793"/>
        <dbReference type="ChEBI" id="CHEBI:15378"/>
        <dbReference type="ChEBI" id="CHEBI:29985"/>
        <dbReference type="ChEBI" id="CHEBI:58278"/>
        <dbReference type="ChEBI" id="CHEBI:58359"/>
        <dbReference type="ChEBI" id="CHEBI:58475"/>
        <dbReference type="ChEBI" id="CHEBI:58525"/>
        <dbReference type="EC" id="4.3.2.10"/>
    </reaction>
</comment>
<keyword evidence="3 11" id="KW-0963">Cytoplasm</keyword>
<dbReference type="EC" id="4.3.2.10" evidence="11"/>
<comment type="subcellular location">
    <subcellularLocation>
        <location evidence="11">Cytoplasm</location>
    </subcellularLocation>
</comment>
<feature type="domain" description="Glutamine amidotransferase" evidence="13">
    <location>
        <begin position="6"/>
        <end position="211"/>
    </location>
</feature>
<dbReference type="InterPro" id="IPR017926">
    <property type="entry name" value="GATASE"/>
</dbReference>
<dbReference type="OrthoDB" id="9807137at2"/>
<reference evidence="14 15" key="1">
    <citation type="submission" date="2015-11" db="EMBL/GenBank/DDBJ databases">
        <title>Genomic analysis of 38 Legionella species identifies large and diverse effector repertoires.</title>
        <authorList>
            <person name="Burstein D."/>
            <person name="Amaro F."/>
            <person name="Zusman T."/>
            <person name="Lifshitz Z."/>
            <person name="Cohen O."/>
            <person name="Gilbert J.A."/>
            <person name="Pupko T."/>
            <person name="Shuman H.A."/>
            <person name="Segal G."/>
        </authorList>
    </citation>
    <scope>NUCLEOTIDE SEQUENCE [LARGE SCALE GENOMIC DNA]</scope>
    <source>
        <strain evidence="14 15">ATCC 49508</strain>
    </source>
</reference>
<comment type="pathway">
    <text evidence="1 11">Amino-acid biosynthesis; L-histidine biosynthesis; L-histidine from 5-phospho-alpha-D-ribose 1-diphosphate: step 5/9.</text>
</comment>
<evidence type="ECO:0000256" key="4">
    <source>
        <dbReference type="ARBA" id="ARBA00022605"/>
    </source>
</evidence>
<comment type="function">
    <text evidence="11">IGPS catalyzes the conversion of PRFAR and glutamine to IGP, AICAR and glutamate. The HisH subunit catalyzes the hydrolysis of glutamine to glutamate and ammonia as part of the synthesis of IGP and AICAR. The resulting ammonia molecule is channeled to the active site of HisF.</text>
</comment>
<dbReference type="PROSITE" id="PS51273">
    <property type="entry name" value="GATASE_TYPE_1"/>
    <property type="match status" value="1"/>
</dbReference>
<comment type="catalytic activity">
    <reaction evidence="10 11">
        <text>L-glutamine + H2O = L-glutamate + NH4(+)</text>
        <dbReference type="Rhea" id="RHEA:15889"/>
        <dbReference type="ChEBI" id="CHEBI:15377"/>
        <dbReference type="ChEBI" id="CHEBI:28938"/>
        <dbReference type="ChEBI" id="CHEBI:29985"/>
        <dbReference type="ChEBI" id="CHEBI:58359"/>
        <dbReference type="EC" id="3.5.1.2"/>
    </reaction>
</comment>
<evidence type="ECO:0000313" key="14">
    <source>
        <dbReference type="EMBL" id="KTD75848.1"/>
    </source>
</evidence>
<dbReference type="PATRIC" id="fig|45076.6.peg.2658"/>
<dbReference type="CDD" id="cd01748">
    <property type="entry name" value="GATase1_IGP_Synthase"/>
    <property type="match status" value="1"/>
</dbReference>
<dbReference type="SUPFAM" id="SSF52317">
    <property type="entry name" value="Class I glutamine amidotransferase-like"/>
    <property type="match status" value="1"/>
</dbReference>
<dbReference type="NCBIfam" id="TIGR01855">
    <property type="entry name" value="IMP_synth_hisH"/>
    <property type="match status" value="1"/>
</dbReference>
<evidence type="ECO:0000256" key="11">
    <source>
        <dbReference type="HAMAP-Rule" id="MF_00278"/>
    </source>
</evidence>
<feature type="active site" evidence="11 12">
    <location>
        <position position="197"/>
    </location>
</feature>
<dbReference type="UniPathway" id="UPA00031">
    <property type="reaction ID" value="UER00010"/>
</dbReference>
<evidence type="ECO:0000256" key="6">
    <source>
        <dbReference type="ARBA" id="ARBA00022962"/>
    </source>
</evidence>
<dbReference type="PANTHER" id="PTHR42701">
    <property type="entry name" value="IMIDAZOLE GLYCEROL PHOSPHATE SYNTHASE SUBUNIT HISH"/>
    <property type="match status" value="1"/>
</dbReference>
<evidence type="ECO:0000256" key="1">
    <source>
        <dbReference type="ARBA" id="ARBA00005091"/>
    </source>
</evidence>
<sequence length="215" mass="23544">MSSVSIIDYGVGNLLSVARAFHYFDAQVNIVSTPEEIVKAERLVLPGVGAFADGMKGLTDLNFVEPIKEFAASGKPFLGICLGMQMMLSRSCEFGLHEGLGLINGEVVSIPLEGTDGIRHKIPHIGWNELIASSQGEEWSQTLLKNIPDKSSVYFVHSFMAVPENPQNRLADVLYNGQLISAVIKNDNVYGCQFHPEKSGEVGLKIINQFLHIQD</sequence>
<feature type="active site" description="Nucleophile" evidence="11 12">
    <location>
        <position position="81"/>
    </location>
</feature>
<accession>A0A0W1A3K0</accession>
<organism evidence="14 15">
    <name type="scientific">Legionella worsleiensis</name>
    <dbReference type="NCBI Taxonomy" id="45076"/>
    <lineage>
        <taxon>Bacteria</taxon>
        <taxon>Pseudomonadati</taxon>
        <taxon>Pseudomonadota</taxon>
        <taxon>Gammaproteobacteria</taxon>
        <taxon>Legionellales</taxon>
        <taxon>Legionellaceae</taxon>
        <taxon>Legionella</taxon>
    </lineage>
</organism>
<evidence type="ECO:0000313" key="15">
    <source>
        <dbReference type="Proteomes" id="UP000054662"/>
    </source>
</evidence>
<dbReference type="GO" id="GO:0005737">
    <property type="term" value="C:cytoplasm"/>
    <property type="evidence" value="ECO:0007669"/>
    <property type="project" value="UniProtKB-SubCell"/>
</dbReference>
<dbReference type="PIRSF" id="PIRSF000495">
    <property type="entry name" value="Amidotransf_hisH"/>
    <property type="match status" value="1"/>
</dbReference>
<evidence type="ECO:0000256" key="5">
    <source>
        <dbReference type="ARBA" id="ARBA00022801"/>
    </source>
</evidence>
<feature type="active site" evidence="11 12">
    <location>
        <position position="195"/>
    </location>
</feature>
<dbReference type="GO" id="GO:0000105">
    <property type="term" value="P:L-histidine biosynthetic process"/>
    <property type="evidence" value="ECO:0007669"/>
    <property type="project" value="UniProtKB-UniRule"/>
</dbReference>
<dbReference type="Proteomes" id="UP000054662">
    <property type="component" value="Unassembled WGS sequence"/>
</dbReference>
<evidence type="ECO:0000256" key="7">
    <source>
        <dbReference type="ARBA" id="ARBA00023102"/>
    </source>
</evidence>
<dbReference type="HAMAP" id="MF_00278">
    <property type="entry name" value="HisH"/>
    <property type="match status" value="1"/>
</dbReference>
<keyword evidence="7 11" id="KW-0368">Histidine biosynthesis</keyword>
<protein>
    <recommendedName>
        <fullName evidence="11">Imidazole glycerol phosphate synthase subunit HisH</fullName>
        <ecNumber evidence="11">4.3.2.10</ecNumber>
    </recommendedName>
    <alternativeName>
        <fullName evidence="11">IGP synthase glutaminase subunit</fullName>
        <ecNumber evidence="11">3.5.1.2</ecNumber>
    </alternativeName>
    <alternativeName>
        <fullName evidence="11">IGP synthase subunit HisH</fullName>
    </alternativeName>
    <alternativeName>
        <fullName evidence="11">ImGP synthase subunit HisH</fullName>
        <shortName evidence="11">IGPS subunit HisH</shortName>
    </alternativeName>
</protein>
<keyword evidence="6 11" id="KW-0315">Glutamine amidotransferase</keyword>
<comment type="subunit">
    <text evidence="2 11">Heterodimer of HisH and HisF.</text>
</comment>
<dbReference type="AlphaFoldDB" id="A0A0W1A3K0"/>
<keyword evidence="8 11" id="KW-0456">Lyase</keyword>
<dbReference type="Gene3D" id="3.40.50.880">
    <property type="match status" value="1"/>
</dbReference>
<proteinExistence type="inferred from homology"/>
<keyword evidence="5 11" id="KW-0378">Hydrolase</keyword>
<evidence type="ECO:0000256" key="10">
    <source>
        <dbReference type="ARBA" id="ARBA00049534"/>
    </source>
</evidence>
<evidence type="ECO:0000256" key="12">
    <source>
        <dbReference type="PIRSR" id="PIRSR000495-1"/>
    </source>
</evidence>
<dbReference type="GO" id="GO:0004359">
    <property type="term" value="F:glutaminase activity"/>
    <property type="evidence" value="ECO:0007669"/>
    <property type="project" value="UniProtKB-EC"/>
</dbReference>
<dbReference type="EC" id="3.5.1.2" evidence="11"/>
<dbReference type="EMBL" id="LNZC01000031">
    <property type="protein sequence ID" value="KTD75848.1"/>
    <property type="molecule type" value="Genomic_DNA"/>
</dbReference>
<evidence type="ECO:0000256" key="2">
    <source>
        <dbReference type="ARBA" id="ARBA00011152"/>
    </source>
</evidence>
<dbReference type="GO" id="GO:0016829">
    <property type="term" value="F:lyase activity"/>
    <property type="evidence" value="ECO:0007669"/>
    <property type="project" value="UniProtKB-KW"/>
</dbReference>
<evidence type="ECO:0000256" key="9">
    <source>
        <dbReference type="ARBA" id="ARBA00047838"/>
    </source>
</evidence>
<comment type="caution">
    <text evidence="14">The sequence shown here is derived from an EMBL/GenBank/DDBJ whole genome shotgun (WGS) entry which is preliminary data.</text>
</comment>